<proteinExistence type="predicted"/>
<organism evidence="1">
    <name type="scientific">Tetraselmis sp. GSL018</name>
    <dbReference type="NCBI Taxonomy" id="582737"/>
    <lineage>
        <taxon>Eukaryota</taxon>
        <taxon>Viridiplantae</taxon>
        <taxon>Chlorophyta</taxon>
        <taxon>core chlorophytes</taxon>
        <taxon>Chlorodendrophyceae</taxon>
        <taxon>Chlorodendrales</taxon>
        <taxon>Chlorodendraceae</taxon>
        <taxon>Tetraselmis</taxon>
    </lineage>
</organism>
<sequence>MRKIEAKSQPETRNLLQMENRSIPTVNFLTCQTFFRL</sequence>
<name>A0A061SDM0_9CHLO</name>
<dbReference type="AlphaFoldDB" id="A0A061SDM0"/>
<accession>A0A061SDM0</accession>
<protein>
    <submittedName>
        <fullName evidence="1">Uncharacterized protein</fullName>
    </submittedName>
</protein>
<evidence type="ECO:0000313" key="1">
    <source>
        <dbReference type="EMBL" id="JAC80965.1"/>
    </source>
</evidence>
<dbReference type="EMBL" id="GBEZ01004236">
    <property type="protein sequence ID" value="JAC80965.1"/>
    <property type="molecule type" value="Transcribed_RNA"/>
</dbReference>
<reference evidence="1" key="1">
    <citation type="submission" date="2014-05" db="EMBL/GenBank/DDBJ databases">
        <title>The transcriptome of the halophilic microalga Tetraselmis sp. GSL018 isolated from the Great Salt Lake, Utah.</title>
        <authorList>
            <person name="Jinkerson R.E."/>
            <person name="D'Adamo S."/>
            <person name="Posewitz M.C."/>
        </authorList>
    </citation>
    <scope>NUCLEOTIDE SEQUENCE</scope>
    <source>
        <strain evidence="1">GSL018</strain>
    </source>
</reference>
<gene>
    <name evidence="1" type="ORF">TSPGSL018_8991</name>
</gene>